<evidence type="ECO:0000313" key="2">
    <source>
        <dbReference type="EMBL" id="MFC1416300.1"/>
    </source>
</evidence>
<feature type="region of interest" description="Disordered" evidence="1">
    <location>
        <begin position="34"/>
        <end position="61"/>
    </location>
</feature>
<accession>A0ABV6VRE5</accession>
<sequence length="61" mass="7148">MFWNLKATQYHETSWDKNARQWRVVNTVSGEYVADKNGQPESWDSFSDAHDVARRKSSEEA</sequence>
<keyword evidence="3" id="KW-1185">Reference proteome</keyword>
<evidence type="ECO:0000256" key="1">
    <source>
        <dbReference type="SAM" id="MobiDB-lite"/>
    </source>
</evidence>
<organism evidence="2 3">
    <name type="scientific">Streptacidiphilus cavernicola</name>
    <dbReference type="NCBI Taxonomy" id="3342716"/>
    <lineage>
        <taxon>Bacteria</taxon>
        <taxon>Bacillati</taxon>
        <taxon>Actinomycetota</taxon>
        <taxon>Actinomycetes</taxon>
        <taxon>Kitasatosporales</taxon>
        <taxon>Streptomycetaceae</taxon>
        <taxon>Streptacidiphilus</taxon>
    </lineage>
</organism>
<comment type="caution">
    <text evidence="2">The sequence shown here is derived from an EMBL/GenBank/DDBJ whole genome shotgun (WGS) entry which is preliminary data.</text>
</comment>
<dbReference type="Proteomes" id="UP001592531">
    <property type="component" value="Unassembled WGS sequence"/>
</dbReference>
<gene>
    <name evidence="2" type="ORF">ACEZDE_06540</name>
</gene>
<reference evidence="2 3" key="1">
    <citation type="submission" date="2024-09" db="EMBL/GenBank/DDBJ databases">
        <authorList>
            <person name="Lee S.D."/>
        </authorList>
    </citation>
    <scope>NUCLEOTIDE SEQUENCE [LARGE SCALE GENOMIC DNA]</scope>
    <source>
        <strain evidence="2 3">N8-3</strain>
    </source>
</reference>
<proteinExistence type="predicted"/>
<dbReference type="RefSeq" id="WP_380533443.1">
    <property type="nucleotide sequence ID" value="NZ_JBHFAB010000004.1"/>
</dbReference>
<name>A0ABV6VRE5_9ACTN</name>
<protein>
    <recommendedName>
        <fullName evidence="4">DUF1508 domain-containing protein</fullName>
    </recommendedName>
</protein>
<evidence type="ECO:0000313" key="3">
    <source>
        <dbReference type="Proteomes" id="UP001592531"/>
    </source>
</evidence>
<evidence type="ECO:0008006" key="4">
    <source>
        <dbReference type="Google" id="ProtNLM"/>
    </source>
</evidence>
<dbReference type="EMBL" id="JBHFAB010000004">
    <property type="protein sequence ID" value="MFC1416300.1"/>
    <property type="molecule type" value="Genomic_DNA"/>
</dbReference>
<feature type="compositionally biased region" description="Basic and acidic residues" evidence="1">
    <location>
        <begin position="47"/>
        <end position="61"/>
    </location>
</feature>